<proteinExistence type="predicted"/>
<gene>
    <name evidence="1" type="ORF">HR057_07960</name>
</gene>
<keyword evidence="2" id="KW-1185">Reference proteome</keyword>
<accession>A0A8J8GE51</accession>
<evidence type="ECO:0000313" key="2">
    <source>
        <dbReference type="Proteomes" id="UP000625804"/>
    </source>
</evidence>
<evidence type="ECO:0000313" key="1">
    <source>
        <dbReference type="EMBL" id="NSL51702.1"/>
    </source>
</evidence>
<name>A0A8J8GE51_9BACI</name>
<organism evidence="1 2">
    <name type="scientific">Calidifontibacillus erzurumensis</name>
    <dbReference type="NCBI Taxonomy" id="2741433"/>
    <lineage>
        <taxon>Bacteria</taxon>
        <taxon>Bacillati</taxon>
        <taxon>Bacillota</taxon>
        <taxon>Bacilli</taxon>
        <taxon>Bacillales</taxon>
        <taxon>Bacillaceae</taxon>
        <taxon>Calidifontibacillus/Schinkia group</taxon>
        <taxon>Calidifontibacillus</taxon>
    </lineage>
</organism>
<comment type="caution">
    <text evidence="1">The sequence shown here is derived from an EMBL/GenBank/DDBJ whole genome shotgun (WGS) entry which is preliminary data.</text>
</comment>
<sequence length="103" mass="11527">MSNKVNDARIMRIQRVLNDIQKAVNQIPRGNISQSAVRRIDDNKLVLQVIASNDAELAPVANKVSQAVDVFKSFARKFNAGNNADVEARDFERLMNEIAEMTV</sequence>
<reference evidence="1" key="1">
    <citation type="submission" date="2020-06" db="EMBL/GenBank/DDBJ databases">
        <title>A novel thermopfilic bacterium from Erzurum, Turkey.</title>
        <authorList>
            <person name="Adiguzel A."/>
            <person name="Ay H."/>
            <person name="Baltaci M.O."/>
        </authorList>
    </citation>
    <scope>NUCLEOTIDE SEQUENCE</scope>
    <source>
        <strain evidence="1">P2</strain>
    </source>
</reference>
<dbReference type="EMBL" id="JABTTE010000008">
    <property type="protein sequence ID" value="NSL51702.1"/>
    <property type="molecule type" value="Genomic_DNA"/>
</dbReference>
<protein>
    <submittedName>
        <fullName evidence="1">Uncharacterized protein</fullName>
    </submittedName>
</protein>
<dbReference type="AlphaFoldDB" id="A0A8J8GE51"/>
<dbReference type="Proteomes" id="UP000625804">
    <property type="component" value="Unassembled WGS sequence"/>
</dbReference>
<dbReference type="RefSeq" id="WP_173730903.1">
    <property type="nucleotide sequence ID" value="NZ_JABTTE010000008.1"/>
</dbReference>